<feature type="compositionally biased region" description="Acidic residues" evidence="5">
    <location>
        <begin position="1"/>
        <end position="17"/>
    </location>
</feature>
<organism evidence="7 8">
    <name type="scientific">Roseibium algae</name>
    <dbReference type="NCBI Taxonomy" id="3123038"/>
    <lineage>
        <taxon>Bacteria</taxon>
        <taxon>Pseudomonadati</taxon>
        <taxon>Pseudomonadota</taxon>
        <taxon>Alphaproteobacteria</taxon>
        <taxon>Hyphomicrobiales</taxon>
        <taxon>Stappiaceae</taxon>
        <taxon>Roseibium</taxon>
    </lineage>
</organism>
<feature type="region of interest" description="Disordered" evidence="5">
    <location>
        <begin position="1"/>
        <end position="24"/>
    </location>
</feature>
<reference evidence="7 8" key="1">
    <citation type="submission" date="2024-02" db="EMBL/GenBank/DDBJ databases">
        <title>Roseibium algae sp. nov., isolated from marine alga (Grateloupia sp.), showing potential in myo-inositol conversion.</title>
        <authorList>
            <person name="Wang Y."/>
        </authorList>
    </citation>
    <scope>NUCLEOTIDE SEQUENCE [LARGE SCALE GENOMIC DNA]</scope>
    <source>
        <strain evidence="7 8">H3510</strain>
    </source>
</reference>
<accession>A0ABU8TNP3</accession>
<keyword evidence="3" id="KW-1133">Transmembrane helix</keyword>
<evidence type="ECO:0000313" key="7">
    <source>
        <dbReference type="EMBL" id="MEJ8475765.1"/>
    </source>
</evidence>
<comment type="subcellular location">
    <subcellularLocation>
        <location evidence="1">Endomembrane system</location>
        <topology evidence="1">Multi-pass membrane protein</topology>
    </subcellularLocation>
</comment>
<sequence>MKQQFDDIDFDPEELGSEAEQKESVRQKLIQASRKAARQIPFMEDVIAGYYCALDPKTPAKVRAAAFAALAYFVLPFDVIPDFLLGIGFGDDAAILMSTLAMMKAYIRPEHIEAAKKALNNGELGA</sequence>
<keyword evidence="2" id="KW-0812">Transmembrane</keyword>
<name>A0ABU8TNP3_9HYPH</name>
<evidence type="ECO:0000256" key="2">
    <source>
        <dbReference type="ARBA" id="ARBA00022692"/>
    </source>
</evidence>
<evidence type="ECO:0000256" key="5">
    <source>
        <dbReference type="SAM" id="MobiDB-lite"/>
    </source>
</evidence>
<proteinExistence type="predicted"/>
<dbReference type="RefSeq" id="WP_340276002.1">
    <property type="nucleotide sequence ID" value="NZ_JBAKIA010000013.1"/>
</dbReference>
<gene>
    <name evidence="7" type="ORF">V6575_16855</name>
</gene>
<evidence type="ECO:0000256" key="4">
    <source>
        <dbReference type="ARBA" id="ARBA00023136"/>
    </source>
</evidence>
<feature type="domain" description="DUF1232" evidence="6">
    <location>
        <begin position="63"/>
        <end position="97"/>
    </location>
</feature>
<dbReference type="InterPro" id="IPR010652">
    <property type="entry name" value="DUF1232"/>
</dbReference>
<dbReference type="PIRSF" id="PIRSF031804">
    <property type="entry name" value="UCP031804"/>
    <property type="match status" value="1"/>
</dbReference>
<dbReference type="InterPro" id="IPR016983">
    <property type="entry name" value="UCP031804"/>
</dbReference>
<dbReference type="Proteomes" id="UP001385499">
    <property type="component" value="Unassembled WGS sequence"/>
</dbReference>
<evidence type="ECO:0000313" key="8">
    <source>
        <dbReference type="Proteomes" id="UP001385499"/>
    </source>
</evidence>
<keyword evidence="4" id="KW-0472">Membrane</keyword>
<keyword evidence="8" id="KW-1185">Reference proteome</keyword>
<evidence type="ECO:0000259" key="6">
    <source>
        <dbReference type="Pfam" id="PF06803"/>
    </source>
</evidence>
<evidence type="ECO:0000256" key="1">
    <source>
        <dbReference type="ARBA" id="ARBA00004127"/>
    </source>
</evidence>
<protein>
    <submittedName>
        <fullName evidence="7">YkvA family protein</fullName>
    </submittedName>
</protein>
<dbReference type="Pfam" id="PF06803">
    <property type="entry name" value="DUF1232"/>
    <property type="match status" value="1"/>
</dbReference>
<comment type="caution">
    <text evidence="7">The sequence shown here is derived from an EMBL/GenBank/DDBJ whole genome shotgun (WGS) entry which is preliminary data.</text>
</comment>
<dbReference type="EMBL" id="JBAKIA010000013">
    <property type="protein sequence ID" value="MEJ8475765.1"/>
    <property type="molecule type" value="Genomic_DNA"/>
</dbReference>
<evidence type="ECO:0000256" key="3">
    <source>
        <dbReference type="ARBA" id="ARBA00022989"/>
    </source>
</evidence>